<protein>
    <submittedName>
        <fullName evidence="7">Caspase recruitment domain-containing protein 14</fullName>
    </submittedName>
</protein>
<dbReference type="OrthoDB" id="8795751at2759"/>
<dbReference type="GO" id="GO:0050700">
    <property type="term" value="F:CARD domain binding"/>
    <property type="evidence" value="ECO:0007669"/>
    <property type="project" value="TreeGrafter"/>
</dbReference>
<dbReference type="Pfam" id="PF00619">
    <property type="entry name" value="CARD"/>
    <property type="match status" value="1"/>
</dbReference>
<dbReference type="SUPFAM" id="SSF47986">
    <property type="entry name" value="DEATH domain"/>
    <property type="match status" value="1"/>
</dbReference>
<dbReference type="InterPro" id="IPR011029">
    <property type="entry name" value="DEATH-like_dom_sf"/>
</dbReference>
<reference evidence="7" key="1">
    <citation type="submission" date="2025-08" db="UniProtKB">
        <authorList>
            <consortium name="RefSeq"/>
        </authorList>
    </citation>
    <scope>IDENTIFICATION</scope>
</reference>
<proteinExistence type="predicted"/>
<evidence type="ECO:0000313" key="6">
    <source>
        <dbReference type="Proteomes" id="UP000189704"/>
    </source>
</evidence>
<dbReference type="FunFam" id="2.30.42.10:FF:000172">
    <property type="entry name" value="Caspase recruitment domain family member 14"/>
    <property type="match status" value="1"/>
</dbReference>
<dbReference type="STRING" id="1868482.ENSTSYP00000011975"/>
<dbReference type="SUPFAM" id="SSF50156">
    <property type="entry name" value="PDZ domain-like"/>
    <property type="match status" value="1"/>
</dbReference>
<keyword evidence="2 3" id="KW-0175">Coiled coil</keyword>
<keyword evidence="1" id="KW-0597">Phosphoprotein</keyword>
<evidence type="ECO:0000256" key="1">
    <source>
        <dbReference type="ARBA" id="ARBA00022553"/>
    </source>
</evidence>
<dbReference type="InterPro" id="IPR001315">
    <property type="entry name" value="CARD"/>
</dbReference>
<dbReference type="CTD" id="79092"/>
<feature type="domain" description="PDZ" evidence="4">
    <location>
        <begin position="567"/>
        <end position="657"/>
    </location>
</feature>
<keyword evidence="6" id="KW-1185">Reference proteome</keyword>
<dbReference type="AlphaFoldDB" id="A0A1U7TK63"/>
<dbReference type="PROSITE" id="PS50106">
    <property type="entry name" value="PDZ"/>
    <property type="match status" value="1"/>
</dbReference>
<feature type="domain" description="CARD" evidence="5">
    <location>
        <begin position="15"/>
        <end position="107"/>
    </location>
</feature>
<dbReference type="Gene3D" id="2.30.30.40">
    <property type="entry name" value="SH3 Domains"/>
    <property type="match status" value="1"/>
</dbReference>
<dbReference type="FunFam" id="1.10.533.10:FF:000003">
    <property type="entry name" value="Caspase recruitment domain family, member 11"/>
    <property type="match status" value="1"/>
</dbReference>
<dbReference type="GeneID" id="103257488"/>
<dbReference type="GO" id="GO:0042981">
    <property type="term" value="P:regulation of apoptotic process"/>
    <property type="evidence" value="ECO:0007669"/>
    <property type="project" value="InterPro"/>
</dbReference>
<dbReference type="PANTHER" id="PTHR14559">
    <property type="entry name" value="CASPASE RECRUITMENT DOMAIN FAMILY"/>
    <property type="match status" value="1"/>
</dbReference>
<evidence type="ECO:0000256" key="3">
    <source>
        <dbReference type="SAM" id="Coils"/>
    </source>
</evidence>
<dbReference type="Gene3D" id="2.30.42.10">
    <property type="match status" value="1"/>
</dbReference>
<gene>
    <name evidence="7" type="primary">CARD14</name>
</gene>
<evidence type="ECO:0000259" key="4">
    <source>
        <dbReference type="PROSITE" id="PS50106"/>
    </source>
</evidence>
<sequence length="739" mass="84243">MVELCRKDSALTVLDEETLWEMMESHRYRIVRSICPSRLTPYLRQAKVLCQLDEEEVLHSTRFTNSAMRAGHLLDLLKTRGKNGAIAFLESLKFHNPDVYTLVTGLQPDVDFSNFSGLMETTKLTECLAGAIGSLQEELSQEKGQKEALLQRCRQLRERLGLAEARAEGLGQLEADHSRMKREVSAHFHEVLRLKDEMLSLSLHYSNALQEKELATTRCHGLQEELYLVRQELQRVNMVSSCELEFQERSLKMASDLEFGDEELNRLKEENEKLRSLTFSLVEKDILEQNLDEARESTQELVDRIHSLRERAAVAERQRKQYWEEKEQTLLQFQKTKMDCQLYKEKINALQSQVSELQKERDQAYSARDSAQREISQSLTEKDSLRRKVFELTDQVFELRTQLRQLQAEPPGAPKQEAGAREPCLRGKQRLMRMHAICPRNGSDCSLVSSTESQLWSDLSATSSRELVDSFRSSSPIPPSQQSLYKRAAEDFREEPWSFSSCPEILEVYLEAPSPAKVEDADLDYEILDRADLSQSESSLQPFPGSLDILESGIPVRRRPARRILSQVTVLAFQGDALLEQISVIGGNLTGIFIHRVTLGSAADQMALRPGTQIVMVDYEATEPLFKAVLEDMTLEQAIGLLRRVNGFCCLSVKVNMEGYKKLVQDLEAKVATSGDSFYIRVNLALEGRTEGELQVHCNEVLHVTDTMFQGRSCWHAHRLSPYTMKDTTVHGTIPNYSR</sequence>
<dbReference type="InterPro" id="IPR036034">
    <property type="entry name" value="PDZ_sf"/>
</dbReference>
<evidence type="ECO:0000313" key="7">
    <source>
        <dbReference type="RefSeq" id="XP_008053382.1"/>
    </source>
</evidence>
<organism evidence="6 7">
    <name type="scientific">Carlito syrichta</name>
    <name type="common">Philippine tarsier</name>
    <name type="synonym">Tarsius syrichta</name>
    <dbReference type="NCBI Taxonomy" id="1868482"/>
    <lineage>
        <taxon>Eukaryota</taxon>
        <taxon>Metazoa</taxon>
        <taxon>Chordata</taxon>
        <taxon>Craniata</taxon>
        <taxon>Vertebrata</taxon>
        <taxon>Euteleostomi</taxon>
        <taxon>Mammalia</taxon>
        <taxon>Eutheria</taxon>
        <taxon>Euarchontoglires</taxon>
        <taxon>Primates</taxon>
        <taxon>Haplorrhini</taxon>
        <taxon>Tarsiiformes</taxon>
        <taxon>Tarsiidae</taxon>
        <taxon>Carlito</taxon>
    </lineage>
</organism>
<dbReference type="CDD" id="cd06736">
    <property type="entry name" value="PDZ_CARD11_CARD14-like"/>
    <property type="match status" value="1"/>
</dbReference>
<dbReference type="PROSITE" id="PS50209">
    <property type="entry name" value="CARD"/>
    <property type="match status" value="1"/>
</dbReference>
<evidence type="ECO:0000256" key="2">
    <source>
        <dbReference type="ARBA" id="ARBA00023054"/>
    </source>
</evidence>
<dbReference type="RefSeq" id="XP_008053382.1">
    <property type="nucleotide sequence ID" value="XM_008055191.1"/>
</dbReference>
<feature type="coiled-coil region" evidence="3">
    <location>
        <begin position="132"/>
        <end position="166"/>
    </location>
</feature>
<name>A0A1U7TK63_CARSF</name>
<evidence type="ECO:0000259" key="5">
    <source>
        <dbReference type="PROSITE" id="PS50209"/>
    </source>
</evidence>
<dbReference type="Gene3D" id="1.10.533.10">
    <property type="entry name" value="Death Domain, Fas"/>
    <property type="match status" value="1"/>
</dbReference>
<dbReference type="KEGG" id="csyr:103257488"/>
<dbReference type="PANTHER" id="PTHR14559:SF1">
    <property type="entry name" value="CASPASE RECRUITMENT DOMAIN-CONTAINING PROTEIN 14"/>
    <property type="match status" value="1"/>
</dbReference>
<accession>A0A1U7TK63</accession>
<dbReference type="InterPro" id="IPR001478">
    <property type="entry name" value="PDZ"/>
</dbReference>
<feature type="coiled-coil region" evidence="3">
    <location>
        <begin position="257"/>
        <end position="409"/>
    </location>
</feature>
<dbReference type="Proteomes" id="UP000189704">
    <property type="component" value="Unplaced"/>
</dbReference>
<dbReference type="GO" id="GO:0005737">
    <property type="term" value="C:cytoplasm"/>
    <property type="evidence" value="ECO:0007669"/>
    <property type="project" value="TreeGrafter"/>
</dbReference>